<keyword evidence="12" id="KW-0902">Two-component regulatory system</keyword>
<evidence type="ECO:0000256" key="12">
    <source>
        <dbReference type="ARBA" id="ARBA00023012"/>
    </source>
</evidence>
<dbReference type="InterPro" id="IPR035965">
    <property type="entry name" value="PAS-like_dom_sf"/>
</dbReference>
<evidence type="ECO:0000256" key="3">
    <source>
        <dbReference type="ARBA" id="ARBA00012438"/>
    </source>
</evidence>
<evidence type="ECO:0000259" key="14">
    <source>
        <dbReference type="PROSITE" id="PS50112"/>
    </source>
</evidence>
<comment type="subcellular location">
    <subcellularLocation>
        <location evidence="2">Cell membrane</location>
        <topology evidence="2">Multi-pass membrane protein</topology>
    </subcellularLocation>
</comment>
<accession>A0A1H6FCW8</accession>
<keyword evidence="9 16" id="KW-0418">Kinase</keyword>
<dbReference type="NCBIfam" id="TIGR00229">
    <property type="entry name" value="sensory_box"/>
    <property type="match status" value="2"/>
</dbReference>
<keyword evidence="7" id="KW-0812">Transmembrane</keyword>
<feature type="domain" description="PAS" evidence="14">
    <location>
        <begin position="475"/>
        <end position="521"/>
    </location>
</feature>
<organism evidence="16 17">
    <name type="scientific">Candidatus Venteria ishoeyi</name>
    <dbReference type="NCBI Taxonomy" id="1899563"/>
    <lineage>
        <taxon>Bacteria</taxon>
        <taxon>Pseudomonadati</taxon>
        <taxon>Pseudomonadota</taxon>
        <taxon>Gammaproteobacteria</taxon>
        <taxon>Thiotrichales</taxon>
        <taxon>Thiotrichaceae</taxon>
        <taxon>Venteria</taxon>
    </lineage>
</organism>
<dbReference type="Pfam" id="PF00989">
    <property type="entry name" value="PAS"/>
    <property type="match status" value="1"/>
</dbReference>
<dbReference type="PANTHER" id="PTHR43065">
    <property type="entry name" value="SENSOR HISTIDINE KINASE"/>
    <property type="match status" value="1"/>
</dbReference>
<evidence type="ECO:0000256" key="10">
    <source>
        <dbReference type="ARBA" id="ARBA00022840"/>
    </source>
</evidence>
<dbReference type="EC" id="2.7.13.3" evidence="3"/>
<sequence>MIKKRTWKVLKRFFIIFSVAGFLLSLVALAHYSYLSSKEQLEFQSNEKFQVIQGQTAIKQQLAGVLSDLNYLTAYGEKYLLFNPDSANQNRMLNDLLLIFSKEKGVYDQIRYLDNQGVEVIRINYNHGNPVSIPKTNLQTKSNRYYFQAVQYLKQNQYYISPLDLNIENEKIESPYKPVLRFAKPVFDQQSQKQGTLILNYTGQTLLDHFIKATHVIQQRVALLNPQSYWLYSAEKSLQWAFMFGKETTFSKQFPAAWEVLRQEDEGQFIADKHLFTFVTVDPLPASYSYTTPRPKWKIVSTISLSNKQLNSTFASYIPLYSFMLLLLGLGAWLLAQTWIQHQQTELQVAFEQRFRQALEHINLLAIGLDNNGHLIFCNNALLKLTGWSKQAVLGKKWLDVFVAPEFKNQAIDIMHGIFNGQLHDIHQDTLIQTRDGEIRKVRWNNTLMLNPTGKTIGMTCIGEDVTEIREQEQQLLNLSRAVEQSPNVVMIVGMDGEIQYANPKFTELTGYTLKEVLGKNPRLLKSTNGMSKADYRNLWETIKSGKTWKGIFQNKKKNGENYWESAIISGIRNSDGDIINYLAVKENITKRLQLEKQLEQRNIKIAKSEALAVVGRMASMVAHDLRNPLSSIKMSLQILSKPATKAMEAQITELKKIALDQVAYMEIILEDLLSFACPSSLQPEWLSIEHIINETINILQGKIQRHQAIIETSFQTGLPTLYVDSRRIRQVLSNLISNAIQAATEAGESPHIMIVVMSKLGQDLPAIQIEIYDNGAGLGDTNTKQLCEPFYTTRTKGTGLGLAIVKRYVEEHNGTIILENNPEEKGTICNVTLPISSLVNVGEKHHA</sequence>
<dbReference type="Pfam" id="PF21623">
    <property type="entry name" value="HK_sensor_dom_bact"/>
    <property type="match status" value="1"/>
</dbReference>
<evidence type="ECO:0000256" key="6">
    <source>
        <dbReference type="ARBA" id="ARBA00022679"/>
    </source>
</evidence>
<dbReference type="InterPro" id="IPR000700">
    <property type="entry name" value="PAS-assoc_C"/>
</dbReference>
<evidence type="ECO:0000256" key="1">
    <source>
        <dbReference type="ARBA" id="ARBA00000085"/>
    </source>
</evidence>
<proteinExistence type="predicted"/>
<dbReference type="PROSITE" id="PS50112">
    <property type="entry name" value="PAS"/>
    <property type="match status" value="2"/>
</dbReference>
<evidence type="ECO:0000256" key="7">
    <source>
        <dbReference type="ARBA" id="ARBA00022692"/>
    </source>
</evidence>
<evidence type="ECO:0000313" key="16">
    <source>
        <dbReference type="EMBL" id="SEH07930.1"/>
    </source>
</evidence>
<evidence type="ECO:0000256" key="5">
    <source>
        <dbReference type="ARBA" id="ARBA00022553"/>
    </source>
</evidence>
<keyword evidence="8" id="KW-0547">Nucleotide-binding</keyword>
<keyword evidence="11" id="KW-0472">Membrane</keyword>
<dbReference type="SMART" id="SM00388">
    <property type="entry name" value="HisKA"/>
    <property type="match status" value="1"/>
</dbReference>
<dbReference type="InterPro" id="IPR003594">
    <property type="entry name" value="HATPase_dom"/>
</dbReference>
<evidence type="ECO:0000256" key="11">
    <source>
        <dbReference type="ARBA" id="ARBA00022989"/>
    </source>
</evidence>
<dbReference type="RefSeq" id="WP_103921524.1">
    <property type="nucleotide sequence ID" value="NZ_FMSV02000542.1"/>
</dbReference>
<keyword evidence="11" id="KW-1133">Transmembrane helix</keyword>
<reference evidence="16 17" key="1">
    <citation type="submission" date="2016-10" db="EMBL/GenBank/DDBJ databases">
        <authorList>
            <person name="de Groot N.N."/>
        </authorList>
    </citation>
    <scope>NUCLEOTIDE SEQUENCE [LARGE SCALE GENOMIC DNA]</scope>
    <source>
        <strain evidence="16">MBHS1</strain>
    </source>
</reference>
<dbReference type="SUPFAM" id="SSF47384">
    <property type="entry name" value="Homodimeric domain of signal transducing histidine kinase"/>
    <property type="match status" value="1"/>
</dbReference>
<evidence type="ECO:0000259" key="13">
    <source>
        <dbReference type="PROSITE" id="PS50109"/>
    </source>
</evidence>
<evidence type="ECO:0000256" key="9">
    <source>
        <dbReference type="ARBA" id="ARBA00022777"/>
    </source>
</evidence>
<dbReference type="Gene3D" id="3.30.565.10">
    <property type="entry name" value="Histidine kinase-like ATPase, C-terminal domain"/>
    <property type="match status" value="1"/>
</dbReference>
<feature type="domain" description="PAS" evidence="14">
    <location>
        <begin position="351"/>
        <end position="422"/>
    </location>
</feature>
<dbReference type="PRINTS" id="PR00344">
    <property type="entry name" value="BCTRLSENSOR"/>
</dbReference>
<dbReference type="Gene3D" id="3.30.450.20">
    <property type="entry name" value="PAS domain"/>
    <property type="match status" value="4"/>
</dbReference>
<dbReference type="CDD" id="cd00130">
    <property type="entry name" value="PAS"/>
    <property type="match status" value="2"/>
</dbReference>
<evidence type="ECO:0000256" key="8">
    <source>
        <dbReference type="ARBA" id="ARBA00022741"/>
    </source>
</evidence>
<protein>
    <recommendedName>
        <fullName evidence="3">histidine kinase</fullName>
        <ecNumber evidence="3">2.7.13.3</ecNumber>
    </recommendedName>
</protein>
<dbReference type="InterPro" id="IPR036890">
    <property type="entry name" value="HATPase_C_sf"/>
</dbReference>
<dbReference type="InterPro" id="IPR036097">
    <property type="entry name" value="HisK_dim/P_sf"/>
</dbReference>
<keyword evidence="10" id="KW-0067">ATP-binding</keyword>
<feature type="domain" description="Histidine kinase" evidence="13">
    <location>
        <begin position="621"/>
        <end position="838"/>
    </location>
</feature>
<dbReference type="InterPro" id="IPR013767">
    <property type="entry name" value="PAS_fold"/>
</dbReference>
<evidence type="ECO:0000256" key="2">
    <source>
        <dbReference type="ARBA" id="ARBA00004651"/>
    </source>
</evidence>
<dbReference type="Proteomes" id="UP000236724">
    <property type="component" value="Unassembled WGS sequence"/>
</dbReference>
<dbReference type="InterPro" id="IPR003661">
    <property type="entry name" value="HisK_dim/P_dom"/>
</dbReference>
<dbReference type="PANTHER" id="PTHR43065:SF10">
    <property type="entry name" value="PEROXIDE STRESS-ACTIVATED HISTIDINE KINASE MAK3"/>
    <property type="match status" value="1"/>
</dbReference>
<dbReference type="EMBL" id="FMSV02000542">
    <property type="protein sequence ID" value="SEH07930.1"/>
    <property type="molecule type" value="Genomic_DNA"/>
</dbReference>
<dbReference type="SMART" id="SM00086">
    <property type="entry name" value="PAC"/>
    <property type="match status" value="2"/>
</dbReference>
<dbReference type="Gene3D" id="1.10.287.130">
    <property type="match status" value="1"/>
</dbReference>
<dbReference type="Pfam" id="PF02518">
    <property type="entry name" value="HATPase_c"/>
    <property type="match status" value="1"/>
</dbReference>
<dbReference type="GO" id="GO:0005524">
    <property type="term" value="F:ATP binding"/>
    <property type="evidence" value="ECO:0007669"/>
    <property type="project" value="UniProtKB-KW"/>
</dbReference>
<dbReference type="GO" id="GO:0005886">
    <property type="term" value="C:plasma membrane"/>
    <property type="evidence" value="ECO:0007669"/>
    <property type="project" value="UniProtKB-SubCell"/>
</dbReference>
<name>A0A1H6FCW8_9GAMM</name>
<comment type="catalytic activity">
    <reaction evidence="1">
        <text>ATP + protein L-histidine = ADP + protein N-phospho-L-histidine.</text>
        <dbReference type="EC" id="2.7.13.3"/>
    </reaction>
</comment>
<dbReference type="InterPro" id="IPR004358">
    <property type="entry name" value="Sig_transdc_His_kin-like_C"/>
</dbReference>
<feature type="domain" description="PAC" evidence="15">
    <location>
        <begin position="547"/>
        <end position="601"/>
    </location>
</feature>
<evidence type="ECO:0000259" key="15">
    <source>
        <dbReference type="PROSITE" id="PS50113"/>
    </source>
</evidence>
<dbReference type="GO" id="GO:0000155">
    <property type="term" value="F:phosphorelay sensor kinase activity"/>
    <property type="evidence" value="ECO:0007669"/>
    <property type="project" value="InterPro"/>
</dbReference>
<feature type="domain" description="PAC" evidence="15">
    <location>
        <begin position="425"/>
        <end position="478"/>
    </location>
</feature>
<dbReference type="InterPro" id="IPR001610">
    <property type="entry name" value="PAC"/>
</dbReference>
<keyword evidence="5" id="KW-0597">Phosphoprotein</keyword>
<dbReference type="InterPro" id="IPR005467">
    <property type="entry name" value="His_kinase_dom"/>
</dbReference>
<dbReference type="Pfam" id="PF13426">
    <property type="entry name" value="PAS_9"/>
    <property type="match status" value="1"/>
</dbReference>
<evidence type="ECO:0000256" key="4">
    <source>
        <dbReference type="ARBA" id="ARBA00022475"/>
    </source>
</evidence>
<dbReference type="InterPro" id="IPR029151">
    <property type="entry name" value="Sensor-like_sf"/>
</dbReference>
<evidence type="ECO:0000313" key="17">
    <source>
        <dbReference type="Proteomes" id="UP000236724"/>
    </source>
</evidence>
<keyword evidence="6 16" id="KW-0808">Transferase</keyword>
<dbReference type="SMART" id="SM00387">
    <property type="entry name" value="HATPase_c"/>
    <property type="match status" value="1"/>
</dbReference>
<keyword evidence="4" id="KW-1003">Cell membrane</keyword>
<dbReference type="SMART" id="SM00091">
    <property type="entry name" value="PAS"/>
    <property type="match status" value="2"/>
</dbReference>
<dbReference type="InterPro" id="IPR048760">
    <property type="entry name" value="VP0354-like_sensor_dom"/>
</dbReference>
<dbReference type="PROSITE" id="PS50109">
    <property type="entry name" value="HIS_KIN"/>
    <property type="match status" value="1"/>
</dbReference>
<dbReference type="CDD" id="cd00082">
    <property type="entry name" value="HisKA"/>
    <property type="match status" value="1"/>
</dbReference>
<gene>
    <name evidence="16" type="primary">kinE_1</name>
    <name evidence="16" type="ORF">MBHS_03817</name>
</gene>
<dbReference type="SUPFAM" id="SSF55785">
    <property type="entry name" value="PYP-like sensor domain (PAS domain)"/>
    <property type="match status" value="2"/>
</dbReference>
<dbReference type="SUPFAM" id="SSF103190">
    <property type="entry name" value="Sensory domain-like"/>
    <property type="match status" value="2"/>
</dbReference>
<dbReference type="PROSITE" id="PS50113">
    <property type="entry name" value="PAC"/>
    <property type="match status" value="2"/>
</dbReference>
<dbReference type="SUPFAM" id="SSF55874">
    <property type="entry name" value="ATPase domain of HSP90 chaperone/DNA topoisomerase II/histidine kinase"/>
    <property type="match status" value="1"/>
</dbReference>
<keyword evidence="17" id="KW-1185">Reference proteome</keyword>
<dbReference type="Pfam" id="PF00512">
    <property type="entry name" value="HisKA"/>
    <property type="match status" value="1"/>
</dbReference>
<dbReference type="GO" id="GO:0006355">
    <property type="term" value="P:regulation of DNA-templated transcription"/>
    <property type="evidence" value="ECO:0007669"/>
    <property type="project" value="InterPro"/>
</dbReference>
<dbReference type="OrthoDB" id="9772100at2"/>
<dbReference type="InterPro" id="IPR000014">
    <property type="entry name" value="PAS"/>
</dbReference>
<dbReference type="AlphaFoldDB" id="A0A1H6FCW8"/>